<dbReference type="EMBL" id="WTUX01000012">
    <property type="protein sequence ID" value="MZR13470.1"/>
    <property type="molecule type" value="Genomic_DNA"/>
</dbReference>
<reference evidence="1 2" key="1">
    <citation type="submission" date="2019-12" db="EMBL/GenBank/DDBJ databases">
        <title>Maritimibacter sp. nov. sp. isolated from sea sand.</title>
        <authorList>
            <person name="Kim J."/>
            <person name="Jeong S.E."/>
            <person name="Jung H.S."/>
            <person name="Jeon C.O."/>
        </authorList>
    </citation>
    <scope>NUCLEOTIDE SEQUENCE [LARGE SCALE GENOMIC DNA]</scope>
    <source>
        <strain evidence="1 2">DP07</strain>
    </source>
</reference>
<dbReference type="Proteomes" id="UP000467322">
    <property type="component" value="Unassembled WGS sequence"/>
</dbReference>
<protein>
    <submittedName>
        <fullName evidence="1">SRPBCC family protein</fullName>
    </submittedName>
</protein>
<dbReference type="InterPro" id="IPR019587">
    <property type="entry name" value="Polyketide_cyclase/dehydratase"/>
</dbReference>
<dbReference type="Gene3D" id="3.30.530.20">
    <property type="match status" value="1"/>
</dbReference>
<comment type="caution">
    <text evidence="1">The sequence shown here is derived from an EMBL/GenBank/DDBJ whole genome shotgun (WGS) entry which is preliminary data.</text>
</comment>
<name>A0A845LZK3_9RHOB</name>
<evidence type="ECO:0000313" key="2">
    <source>
        <dbReference type="Proteomes" id="UP000467322"/>
    </source>
</evidence>
<organism evidence="1 2">
    <name type="scientific">Maritimibacter harenae</name>
    <dbReference type="NCBI Taxonomy" id="2606218"/>
    <lineage>
        <taxon>Bacteria</taxon>
        <taxon>Pseudomonadati</taxon>
        <taxon>Pseudomonadota</taxon>
        <taxon>Alphaproteobacteria</taxon>
        <taxon>Rhodobacterales</taxon>
        <taxon>Roseobacteraceae</taxon>
        <taxon>Maritimibacter</taxon>
    </lineage>
</organism>
<dbReference type="AlphaFoldDB" id="A0A845LZK3"/>
<evidence type="ECO:0000313" key="1">
    <source>
        <dbReference type="EMBL" id="MZR13470.1"/>
    </source>
</evidence>
<gene>
    <name evidence="1" type="ORF">GQE99_10635</name>
</gene>
<keyword evidence="2" id="KW-1185">Reference proteome</keyword>
<dbReference type="RefSeq" id="WP_161351589.1">
    <property type="nucleotide sequence ID" value="NZ_WTUX01000012.1"/>
</dbReference>
<accession>A0A845LZK3</accession>
<dbReference type="InterPro" id="IPR023393">
    <property type="entry name" value="START-like_dom_sf"/>
</dbReference>
<dbReference type="Pfam" id="PF10604">
    <property type="entry name" value="Polyketide_cyc2"/>
    <property type="match status" value="1"/>
</dbReference>
<dbReference type="SUPFAM" id="SSF55961">
    <property type="entry name" value="Bet v1-like"/>
    <property type="match status" value="1"/>
</dbReference>
<sequence>MELTTREDIAAPIEAVFANVADFGWFERAAMRRGAEVVRTDSLDTPGPGMAWHGAFEYRGRPRKADVELVEYDPPNGMRYVMRAAGLEVALVVELMEMSDSRTRMNVTTESTPRTIPARLMVQSAKLARTTIEKRYRRRIARYCAELEERCQAAGA</sequence>
<proteinExistence type="predicted"/>